<dbReference type="GO" id="GO:0005634">
    <property type="term" value="C:nucleus"/>
    <property type="evidence" value="ECO:0007669"/>
    <property type="project" value="UniProtKB-SubCell"/>
</dbReference>
<evidence type="ECO:0008006" key="8">
    <source>
        <dbReference type="Google" id="ProtNLM"/>
    </source>
</evidence>
<dbReference type="Gene3D" id="2.40.330.10">
    <property type="entry name" value="DNA-binding pseudobarrel domain"/>
    <property type="match status" value="1"/>
</dbReference>
<dbReference type="AlphaFoldDB" id="A0AAV2ETY7"/>
<organism evidence="6 7">
    <name type="scientific">Linum trigynum</name>
    <dbReference type="NCBI Taxonomy" id="586398"/>
    <lineage>
        <taxon>Eukaryota</taxon>
        <taxon>Viridiplantae</taxon>
        <taxon>Streptophyta</taxon>
        <taxon>Embryophyta</taxon>
        <taxon>Tracheophyta</taxon>
        <taxon>Spermatophyta</taxon>
        <taxon>Magnoliopsida</taxon>
        <taxon>eudicotyledons</taxon>
        <taxon>Gunneridae</taxon>
        <taxon>Pentapetalae</taxon>
        <taxon>rosids</taxon>
        <taxon>fabids</taxon>
        <taxon>Malpighiales</taxon>
        <taxon>Linaceae</taxon>
        <taxon>Linum</taxon>
    </lineage>
</organism>
<gene>
    <name evidence="6" type="ORF">LTRI10_LOCUS30317</name>
</gene>
<evidence type="ECO:0000313" key="7">
    <source>
        <dbReference type="Proteomes" id="UP001497516"/>
    </source>
</evidence>
<dbReference type="InterPro" id="IPR003340">
    <property type="entry name" value="B3_DNA-bd"/>
</dbReference>
<dbReference type="CDD" id="cd10017">
    <property type="entry name" value="B3_DNA"/>
    <property type="match status" value="1"/>
</dbReference>
<name>A0AAV2ETY7_9ROSI</name>
<evidence type="ECO:0000256" key="3">
    <source>
        <dbReference type="ARBA" id="ARBA00023125"/>
    </source>
</evidence>
<accession>A0AAV2ETY7</accession>
<keyword evidence="3" id="KW-0238">DNA-binding</keyword>
<keyword evidence="2" id="KW-0805">Transcription regulation</keyword>
<dbReference type="EMBL" id="OZ034818">
    <property type="protein sequence ID" value="CAL1389463.1"/>
    <property type="molecule type" value="Genomic_DNA"/>
</dbReference>
<evidence type="ECO:0000256" key="2">
    <source>
        <dbReference type="ARBA" id="ARBA00023015"/>
    </source>
</evidence>
<dbReference type="GO" id="GO:0003677">
    <property type="term" value="F:DNA binding"/>
    <property type="evidence" value="ECO:0007669"/>
    <property type="project" value="UniProtKB-KW"/>
</dbReference>
<evidence type="ECO:0000313" key="6">
    <source>
        <dbReference type="EMBL" id="CAL1389463.1"/>
    </source>
</evidence>
<reference evidence="6 7" key="1">
    <citation type="submission" date="2024-04" db="EMBL/GenBank/DDBJ databases">
        <authorList>
            <person name="Fracassetti M."/>
        </authorList>
    </citation>
    <scope>NUCLEOTIDE SEQUENCE [LARGE SCALE GENOMIC DNA]</scope>
</reference>
<evidence type="ECO:0000256" key="4">
    <source>
        <dbReference type="ARBA" id="ARBA00023163"/>
    </source>
</evidence>
<sequence>MGKATEVEANLKKDYPTPTNLVSRFRLSLAKEFCDGHMPLRDQKIGLKGENGKVFSLDYFWHSREIRGGWRAFAVHHNLEVHIVRENASKEVDP</sequence>
<dbReference type="SUPFAM" id="SSF101936">
    <property type="entry name" value="DNA-binding pseudobarrel domain"/>
    <property type="match status" value="1"/>
</dbReference>
<evidence type="ECO:0000256" key="1">
    <source>
        <dbReference type="ARBA" id="ARBA00004123"/>
    </source>
</evidence>
<keyword evidence="7" id="KW-1185">Reference proteome</keyword>
<dbReference type="InterPro" id="IPR015300">
    <property type="entry name" value="DNA-bd_pseudobarrel_sf"/>
</dbReference>
<keyword evidence="4" id="KW-0804">Transcription</keyword>
<protein>
    <recommendedName>
        <fullName evidence="8">TF-B3 domain-containing protein</fullName>
    </recommendedName>
</protein>
<proteinExistence type="predicted"/>
<keyword evidence="5" id="KW-0539">Nucleus</keyword>
<dbReference type="Proteomes" id="UP001497516">
    <property type="component" value="Chromosome 5"/>
</dbReference>
<comment type="subcellular location">
    <subcellularLocation>
        <location evidence="1">Nucleus</location>
    </subcellularLocation>
</comment>
<evidence type="ECO:0000256" key="5">
    <source>
        <dbReference type="ARBA" id="ARBA00023242"/>
    </source>
</evidence>